<dbReference type="RefSeq" id="WP_072758229.1">
    <property type="nucleotide sequence ID" value="NZ_FRDJ01000002.1"/>
</dbReference>
<dbReference type="OrthoDB" id="46133at2"/>
<dbReference type="Proteomes" id="UP000184207">
    <property type="component" value="Unassembled WGS sequence"/>
</dbReference>
<proteinExistence type="predicted"/>
<name>A0A1M7S8B1_FERGO</name>
<reference evidence="2" key="1">
    <citation type="submission" date="2016-12" db="EMBL/GenBank/DDBJ databases">
        <authorList>
            <person name="Varghese N."/>
            <person name="Submissions S."/>
        </authorList>
    </citation>
    <scope>NUCLEOTIDE SEQUENCE [LARGE SCALE GENOMIC DNA]</scope>
    <source>
        <strain evidence="2">DSM 13020</strain>
    </source>
</reference>
<organism evidence="1 2">
    <name type="scientific">Fervidobacterium gondwanense DSM 13020</name>
    <dbReference type="NCBI Taxonomy" id="1121883"/>
    <lineage>
        <taxon>Bacteria</taxon>
        <taxon>Thermotogati</taxon>
        <taxon>Thermotogota</taxon>
        <taxon>Thermotogae</taxon>
        <taxon>Thermotogales</taxon>
        <taxon>Fervidobacteriaceae</taxon>
        <taxon>Fervidobacterium</taxon>
    </lineage>
</organism>
<dbReference type="STRING" id="1121883.SAMN02745226_00644"/>
<gene>
    <name evidence="1" type="ORF">SAMN02745226_00644</name>
</gene>
<sequence length="154" mass="17197">MKRVLLLLLIGVLAVSSFSFMGVEATNIQENVFGLYARLDAGLITLMYPFGVYDMEGGVSIFEGFNFNDIFFGLNLDIPLGGIHLRGAAYTTVGDFTNYMDIQKLGIYGRIGLGLDILFIRLEGGIRLYYLFGDPEFEFSFDPTQYYFAVGLAF</sequence>
<evidence type="ECO:0008006" key="3">
    <source>
        <dbReference type="Google" id="ProtNLM"/>
    </source>
</evidence>
<evidence type="ECO:0000313" key="1">
    <source>
        <dbReference type="EMBL" id="SHN54706.1"/>
    </source>
</evidence>
<accession>A0A1M7S8B1</accession>
<protein>
    <recommendedName>
        <fullName evidence="3">Outer membrane protein beta-barrel domain-containing protein</fullName>
    </recommendedName>
</protein>
<dbReference type="EMBL" id="FRDJ01000002">
    <property type="protein sequence ID" value="SHN54706.1"/>
    <property type="molecule type" value="Genomic_DNA"/>
</dbReference>
<keyword evidence="2" id="KW-1185">Reference proteome</keyword>
<evidence type="ECO:0000313" key="2">
    <source>
        <dbReference type="Proteomes" id="UP000184207"/>
    </source>
</evidence>
<dbReference type="AlphaFoldDB" id="A0A1M7S8B1"/>